<evidence type="ECO:0000256" key="6">
    <source>
        <dbReference type="ARBA" id="ARBA00023002"/>
    </source>
</evidence>
<gene>
    <name evidence="19" type="primary">choD</name>
    <name evidence="18" type="ORF">I6G67_12795</name>
    <name evidence="19" type="ORF">NCTC10308_00157</name>
</gene>
<evidence type="ECO:0000256" key="2">
    <source>
        <dbReference type="ARBA" id="ARBA00010790"/>
    </source>
</evidence>
<dbReference type="InterPro" id="IPR052542">
    <property type="entry name" value="Cholesterol_Oxidase"/>
</dbReference>
<reference evidence="19 20" key="1">
    <citation type="submission" date="2018-06" db="EMBL/GenBank/DDBJ databases">
        <authorList>
            <consortium name="Pathogen Informatics"/>
            <person name="Doyle S."/>
        </authorList>
    </citation>
    <scope>NUCLEOTIDE SEQUENCE [LARGE SCALE GENOMIC DNA]</scope>
    <source>
        <strain evidence="19 20">NCTC10308</strain>
    </source>
</reference>
<keyword evidence="4" id="KW-0285">Flavoprotein</keyword>
<dbReference type="SUPFAM" id="SSF51905">
    <property type="entry name" value="FAD/NAD(P)-binding domain"/>
    <property type="match status" value="1"/>
</dbReference>
<keyword evidence="8" id="KW-1207">Sterol metabolism</keyword>
<evidence type="ECO:0000256" key="11">
    <source>
        <dbReference type="ARBA" id="ARBA00038856"/>
    </source>
</evidence>
<evidence type="ECO:0000256" key="3">
    <source>
        <dbReference type="ARBA" id="ARBA00022548"/>
    </source>
</evidence>
<evidence type="ECO:0000256" key="9">
    <source>
        <dbReference type="ARBA" id="ARBA00023221"/>
    </source>
</evidence>
<reference evidence="18 21" key="2">
    <citation type="submission" date="2020-12" db="EMBL/GenBank/DDBJ databases">
        <title>FDA dAtabase for Regulatory Grade micrObial Sequences (FDA-ARGOS): Supporting development and validation of Infectious Disease Dx tests.</title>
        <authorList>
            <person name="Sproer C."/>
            <person name="Gronow S."/>
            <person name="Severitt S."/>
            <person name="Schroder I."/>
            <person name="Tallon L."/>
            <person name="Sadzewicz L."/>
            <person name="Zhao X."/>
            <person name="Boylan J."/>
            <person name="Ott S."/>
            <person name="Bowen H."/>
            <person name="Vavikolanu K."/>
            <person name="Mehta A."/>
            <person name="Aluvathingal J."/>
            <person name="Nadendla S."/>
            <person name="Lowell S."/>
            <person name="Myers T."/>
            <person name="Yan Y."/>
            <person name="Sichtig H."/>
        </authorList>
    </citation>
    <scope>NUCLEOTIDE SEQUENCE [LARGE SCALE GENOMIC DNA]</scope>
    <source>
        <strain evidence="18 21">FDAARGOS_910</strain>
    </source>
</reference>
<evidence type="ECO:0000256" key="12">
    <source>
        <dbReference type="ARBA" id="ARBA00049645"/>
    </source>
</evidence>
<evidence type="ECO:0000259" key="17">
    <source>
        <dbReference type="Pfam" id="PF05199"/>
    </source>
</evidence>
<feature type="domain" description="Glucose-methanol-choline oxidoreductase C-terminal" evidence="17">
    <location>
        <begin position="468"/>
        <end position="524"/>
    </location>
</feature>
<evidence type="ECO:0000256" key="7">
    <source>
        <dbReference type="ARBA" id="ARBA00023098"/>
    </source>
</evidence>
<dbReference type="GO" id="GO:0004769">
    <property type="term" value="F:steroid Delta-isomerase activity"/>
    <property type="evidence" value="ECO:0007669"/>
    <property type="project" value="UniProtKB-EC"/>
</dbReference>
<dbReference type="Proteomes" id="UP000595107">
    <property type="component" value="Chromosome"/>
</dbReference>
<evidence type="ECO:0000256" key="8">
    <source>
        <dbReference type="ARBA" id="ARBA00023166"/>
    </source>
</evidence>
<keyword evidence="5" id="KW-0274">FAD</keyword>
<evidence type="ECO:0000313" key="20">
    <source>
        <dbReference type="Proteomes" id="UP000254227"/>
    </source>
</evidence>
<protein>
    <recommendedName>
        <fullName evidence="14">Cholesterol oxidase</fullName>
        <ecNumber evidence="13">1.1.3.6</ecNumber>
        <ecNumber evidence="11">5.3.3.1</ecNumber>
    </recommendedName>
    <alternativeName>
        <fullName evidence="15">Cholesterol isomerase</fullName>
    </alternativeName>
</protein>
<dbReference type="GO" id="GO:0050660">
    <property type="term" value="F:flavin adenine dinucleotide binding"/>
    <property type="evidence" value="ECO:0007669"/>
    <property type="project" value="InterPro"/>
</dbReference>
<dbReference type="GO" id="GO:0008203">
    <property type="term" value="P:cholesterol metabolic process"/>
    <property type="evidence" value="ECO:0007669"/>
    <property type="project" value="UniProtKB-KW"/>
</dbReference>
<dbReference type="Gene3D" id="3.50.50.60">
    <property type="entry name" value="FAD/NAD(P)-binding domain"/>
    <property type="match status" value="3"/>
</dbReference>
<evidence type="ECO:0000256" key="14">
    <source>
        <dbReference type="ARBA" id="ARBA00049744"/>
    </source>
</evidence>
<evidence type="ECO:0000256" key="15">
    <source>
        <dbReference type="ARBA" id="ARBA00049778"/>
    </source>
</evidence>
<organism evidence="19 20">
    <name type="scientific">Acinetobacter johnsonii</name>
    <dbReference type="NCBI Taxonomy" id="40214"/>
    <lineage>
        <taxon>Bacteria</taxon>
        <taxon>Pseudomonadati</taxon>
        <taxon>Pseudomonadota</taxon>
        <taxon>Gammaproteobacteria</taxon>
        <taxon>Moraxellales</taxon>
        <taxon>Moraxellaceae</taxon>
        <taxon>Acinetobacter</taxon>
    </lineage>
</organism>
<dbReference type="InterPro" id="IPR036188">
    <property type="entry name" value="FAD/NAD-bd_sf"/>
</dbReference>
<dbReference type="PANTHER" id="PTHR47470">
    <property type="entry name" value="CHOLESTEROL OXIDASE"/>
    <property type="match status" value="1"/>
</dbReference>
<evidence type="ECO:0000256" key="13">
    <source>
        <dbReference type="ARBA" id="ARBA00049723"/>
    </source>
</evidence>
<evidence type="ECO:0000313" key="18">
    <source>
        <dbReference type="EMBL" id="QPS03094.1"/>
    </source>
</evidence>
<dbReference type="InterPro" id="IPR000172">
    <property type="entry name" value="GMC_OxRdtase_N"/>
</dbReference>
<dbReference type="Pfam" id="PF13450">
    <property type="entry name" value="NAD_binding_8"/>
    <property type="match status" value="1"/>
</dbReference>
<keyword evidence="7" id="KW-0443">Lipid metabolism</keyword>
<dbReference type="AlphaFoldDB" id="A0A380TQ89"/>
<dbReference type="GO" id="GO:0016995">
    <property type="term" value="F:cholesterol oxidase activity"/>
    <property type="evidence" value="ECO:0007669"/>
    <property type="project" value="UniProtKB-EC"/>
</dbReference>
<dbReference type="InterPro" id="IPR007867">
    <property type="entry name" value="GMC_OxRtase_C"/>
</dbReference>
<feature type="domain" description="Glucose-methanol-choline oxidoreductase N-terminal" evidence="16">
    <location>
        <begin position="192"/>
        <end position="283"/>
    </location>
</feature>
<keyword evidence="10" id="KW-0413">Isomerase</keyword>
<name>A0A380TQ89_ACIJO</name>
<evidence type="ECO:0000256" key="4">
    <source>
        <dbReference type="ARBA" id="ARBA00022630"/>
    </source>
</evidence>
<dbReference type="EC" id="5.3.3.1" evidence="11"/>
<dbReference type="PANTHER" id="PTHR47470:SF1">
    <property type="entry name" value="FAD-DEPENDENT OXIDOREDUCTASE 2 FAD BINDING DOMAIN-CONTAINING PROTEIN"/>
    <property type="match status" value="1"/>
</dbReference>
<comment type="pathway">
    <text evidence="12">Steroid metabolism; cholesterol degradation.</text>
</comment>
<dbReference type="RefSeq" id="WP_004694642.1">
    <property type="nucleotide sequence ID" value="NZ_BBTB01000055.1"/>
</dbReference>
<keyword evidence="9" id="KW-0753">Steroid metabolism</keyword>
<evidence type="ECO:0000313" key="19">
    <source>
        <dbReference type="EMBL" id="SUT90260.1"/>
    </source>
</evidence>
<evidence type="ECO:0000259" key="16">
    <source>
        <dbReference type="Pfam" id="PF00732"/>
    </source>
</evidence>
<comment type="cofactor">
    <cofactor evidence="1">
        <name>FAD</name>
        <dbReference type="ChEBI" id="CHEBI:57692"/>
    </cofactor>
</comment>
<comment type="similarity">
    <text evidence="2">Belongs to the GMC oxidoreductase family.</text>
</comment>
<sequence>MNNKDFDYDQIVIGSGFGGSVSALRLSEKGYKVLILEKGLRREDKDFPTTNLDTKNYLWRPELGFRGTMQFTFTSKTTILHGVGVGGGSQIYANVHLIPPDAVFESEAWTKIRTDWKETLKPFYGLAQRMLGTANNTYTNIADDTLKEVASEIGYANSFKTVNTGVFFSQVAGQEGQVAKDPYFNGDGPERNSCIYCGSCMLGCRNNAKNTLMKNYLYFAERNGVEIRPSSEVVKITPLNEDGSAGYEVIVKESLGKQVRQYSLRSRGVVLSAGVMGTVPMLLKMRDQHKTLPNISSLLGQEVRTNSETLTTVNNTGKKLDDGVAISSFISVDADTNIEVTRFPEGADASWIYIPYVPMVTGQGFMRFMKFVFNTLLHPLKTFKVLRYKGKAKDSIILLVMQKSEAFIHFEWRRKWYRLFQNSITAVQKEGDTPLTVSFPAAEEATKMIAQKLGGEPGSALTEILLGTPTTAHIMSGVAMGNDRNNGVVDFTGQVFGYQNLRVLDGSIVPGNLGVNPSLTITALSEFAMSQIPVFSAERAAKIQRIEFSQPLEGQVSDLKGSGDLASALSNA</sequence>
<evidence type="ECO:0000313" key="21">
    <source>
        <dbReference type="Proteomes" id="UP000595107"/>
    </source>
</evidence>
<accession>A0A380TQ89</accession>
<evidence type="ECO:0000256" key="1">
    <source>
        <dbReference type="ARBA" id="ARBA00001974"/>
    </source>
</evidence>
<dbReference type="EMBL" id="UFRV01000006">
    <property type="protein sequence ID" value="SUT90260.1"/>
    <property type="molecule type" value="Genomic_DNA"/>
</dbReference>
<evidence type="ECO:0000256" key="5">
    <source>
        <dbReference type="ARBA" id="ARBA00022827"/>
    </source>
</evidence>
<dbReference type="Proteomes" id="UP000254227">
    <property type="component" value="Unassembled WGS sequence"/>
</dbReference>
<proteinExistence type="inferred from homology"/>
<evidence type="ECO:0000256" key="10">
    <source>
        <dbReference type="ARBA" id="ARBA00023235"/>
    </source>
</evidence>
<keyword evidence="6 19" id="KW-0560">Oxidoreductase</keyword>
<dbReference type="EMBL" id="CP065666">
    <property type="protein sequence ID" value="QPS03094.1"/>
    <property type="molecule type" value="Genomic_DNA"/>
</dbReference>
<dbReference type="Pfam" id="PF05199">
    <property type="entry name" value="GMC_oxred_C"/>
    <property type="match status" value="1"/>
</dbReference>
<keyword evidence="3" id="KW-0153">Cholesterol metabolism</keyword>
<dbReference type="Pfam" id="PF00732">
    <property type="entry name" value="GMC_oxred_N"/>
    <property type="match status" value="1"/>
</dbReference>
<dbReference type="EC" id="1.1.3.6" evidence="13"/>